<evidence type="ECO:0000313" key="2">
    <source>
        <dbReference type="Proteomes" id="UP000789920"/>
    </source>
</evidence>
<protein>
    <submittedName>
        <fullName evidence="1">5396_t:CDS:1</fullName>
    </submittedName>
</protein>
<dbReference type="EMBL" id="CAJVQC010093123">
    <property type="protein sequence ID" value="CAG8826995.1"/>
    <property type="molecule type" value="Genomic_DNA"/>
</dbReference>
<feature type="non-terminal residue" evidence="1">
    <location>
        <position position="1"/>
    </location>
</feature>
<accession>A0ACA9S6A6</accession>
<keyword evidence="2" id="KW-1185">Reference proteome</keyword>
<organism evidence="1 2">
    <name type="scientific">Racocetra persica</name>
    <dbReference type="NCBI Taxonomy" id="160502"/>
    <lineage>
        <taxon>Eukaryota</taxon>
        <taxon>Fungi</taxon>
        <taxon>Fungi incertae sedis</taxon>
        <taxon>Mucoromycota</taxon>
        <taxon>Glomeromycotina</taxon>
        <taxon>Glomeromycetes</taxon>
        <taxon>Diversisporales</taxon>
        <taxon>Gigasporaceae</taxon>
        <taxon>Racocetra</taxon>
    </lineage>
</organism>
<sequence>LCSYGLAKYKLSEQTSHTISWKYFFSTNRPSRLFTPGDLVLISGRFVVENSEQCMTIAYATILNNRDSNYEFKFIDIPICIPHCIFSILVNRNPKKLEEFIHFGVKCVEYNSITGSANIKMEMTVFYSSKSIKFKHLEF</sequence>
<gene>
    <name evidence="1" type="ORF">RPERSI_LOCUS26869</name>
</gene>
<comment type="caution">
    <text evidence="1">The sequence shown here is derived from an EMBL/GenBank/DDBJ whole genome shotgun (WGS) entry which is preliminary data.</text>
</comment>
<evidence type="ECO:0000313" key="1">
    <source>
        <dbReference type="EMBL" id="CAG8826995.1"/>
    </source>
</evidence>
<reference evidence="1" key="1">
    <citation type="submission" date="2021-06" db="EMBL/GenBank/DDBJ databases">
        <authorList>
            <person name="Kallberg Y."/>
            <person name="Tangrot J."/>
            <person name="Rosling A."/>
        </authorList>
    </citation>
    <scope>NUCLEOTIDE SEQUENCE</scope>
    <source>
        <strain evidence="1">MA461A</strain>
    </source>
</reference>
<proteinExistence type="predicted"/>
<name>A0ACA9S6A6_9GLOM</name>
<dbReference type="Proteomes" id="UP000789920">
    <property type="component" value="Unassembled WGS sequence"/>
</dbReference>